<evidence type="ECO:0000313" key="1">
    <source>
        <dbReference type="EMBL" id="EMB20716.1"/>
    </source>
</evidence>
<dbReference type="RefSeq" id="WP_002693233.1">
    <property type="nucleotide sequence ID" value="NZ_CM001797.1"/>
</dbReference>
<protein>
    <submittedName>
        <fullName evidence="1">Uncharacterized protein</fullName>
    </submittedName>
</protein>
<gene>
    <name evidence="1" type="ORF">HMPREF9723_02176</name>
</gene>
<dbReference type="EMBL" id="AGDY01000009">
    <property type="protein sequence ID" value="EMB20716.1"/>
    <property type="molecule type" value="Genomic_DNA"/>
</dbReference>
<dbReference type="AlphaFoldDB" id="A0A0F6MP47"/>
<reference evidence="1" key="1">
    <citation type="submission" date="2012-01" db="EMBL/GenBank/DDBJ databases">
        <title>The Genome Sequence of Treponema denticola OTK.</title>
        <authorList>
            <consortium name="The Broad Institute Genome Sequencing Platform"/>
            <person name="Earl A."/>
            <person name="Ward D."/>
            <person name="Feldgarden M."/>
            <person name="Gevers D."/>
            <person name="Blanton J.M."/>
            <person name="Fenno C.J."/>
            <person name="Baranova O.V."/>
            <person name="Mathney J."/>
            <person name="Dewhirst F.E."/>
            <person name="Izard J."/>
            <person name="Young S.K."/>
            <person name="Zeng Q."/>
            <person name="Gargeya S."/>
            <person name="Fitzgerald M."/>
            <person name="Haas B."/>
            <person name="Abouelleil A."/>
            <person name="Alvarado L."/>
            <person name="Arachchi H.M."/>
            <person name="Berlin A."/>
            <person name="Chapman S.B."/>
            <person name="Gearin G."/>
            <person name="Goldberg J."/>
            <person name="Griggs A."/>
            <person name="Gujja S."/>
            <person name="Hansen M."/>
            <person name="Heiman D."/>
            <person name="Howarth C."/>
            <person name="Larimer J."/>
            <person name="Lui A."/>
            <person name="MacDonald P.J.P."/>
            <person name="McCowen C."/>
            <person name="Montmayeur A."/>
            <person name="Murphy C."/>
            <person name="Neiman D."/>
            <person name="Pearson M."/>
            <person name="Priest M."/>
            <person name="Roberts A."/>
            <person name="Saif S."/>
            <person name="Shea T."/>
            <person name="Sisk P."/>
            <person name="Stolte C."/>
            <person name="Sykes S."/>
            <person name="Wortman J."/>
            <person name="Nusbaum C."/>
            <person name="Birren B."/>
        </authorList>
    </citation>
    <scope>NUCLEOTIDE SEQUENCE [LARGE SCALE GENOMIC DNA]</scope>
    <source>
        <strain evidence="1">OTK</strain>
    </source>
</reference>
<accession>A0A0F6MP47</accession>
<dbReference type="HOGENOM" id="CLU_1401905_0_0_12"/>
<proteinExistence type="predicted"/>
<dbReference type="PATRIC" id="fig|999434.4.peg.2266"/>
<dbReference type="Proteomes" id="UP000011701">
    <property type="component" value="Chromosome"/>
</dbReference>
<comment type="caution">
    <text evidence="1">The sequence shown here is derived from an EMBL/GenBank/DDBJ whole genome shotgun (WGS) entry which is preliminary data.</text>
</comment>
<name>A0A0F6MP47_TREDN</name>
<sequence>MAKNTEIITSAAKGVVKNFLQDKYGCHFTEKYYNGLDNKIYGDYGYRHGDLLFNVDYKYSDYNSGSVSLELTDYKKETWLLNNNIHYLCFETPKEIVILRKRAMLHFAKQCIIADYGSGRDFFATSTHLKYNKDFKDLSIQNLKHFRPMFVPEKYKSLIKEYVECHCPKKQGCIASVKISFLKMCNLIEFYYLK</sequence>
<organism evidence="1">
    <name type="scientific">Treponema denticola OTK</name>
    <dbReference type="NCBI Taxonomy" id="999434"/>
    <lineage>
        <taxon>Bacteria</taxon>
        <taxon>Pseudomonadati</taxon>
        <taxon>Spirochaetota</taxon>
        <taxon>Spirochaetia</taxon>
        <taxon>Spirochaetales</taxon>
        <taxon>Treponemataceae</taxon>
        <taxon>Treponema</taxon>
    </lineage>
</organism>